<evidence type="ECO:0000256" key="2">
    <source>
        <dbReference type="ARBA" id="ARBA00023235"/>
    </source>
</evidence>
<dbReference type="SUPFAM" id="SSF55120">
    <property type="entry name" value="Pseudouridine synthase"/>
    <property type="match status" value="1"/>
</dbReference>
<protein>
    <recommendedName>
        <fullName evidence="6">tRNA pseudouridine synthase C</fullName>
        <ecNumber evidence="5">5.4.99.26</ecNumber>
    </recommendedName>
    <alternativeName>
        <fullName evidence="8">tRNA pseudouridine(65) synthase</fullName>
    </alternativeName>
    <alternativeName>
        <fullName evidence="9">tRNA pseudouridylate synthase C</fullName>
    </alternativeName>
    <alternativeName>
        <fullName evidence="7">tRNA-uridine isomerase C</fullName>
    </alternativeName>
</protein>
<dbReference type="Pfam" id="PF00849">
    <property type="entry name" value="PseudoU_synth_2"/>
    <property type="match status" value="1"/>
</dbReference>
<dbReference type="EC" id="5.4.99.26" evidence="5"/>
<evidence type="ECO:0000256" key="6">
    <source>
        <dbReference type="ARBA" id="ARBA00040675"/>
    </source>
</evidence>
<proteinExistence type="predicted"/>
<accession>A0A1G9S1L1</accession>
<dbReference type="EMBL" id="FNGH01000011">
    <property type="protein sequence ID" value="SDM29157.1"/>
    <property type="molecule type" value="Genomic_DNA"/>
</dbReference>
<dbReference type="InterPro" id="IPR006145">
    <property type="entry name" value="PsdUridine_synth_RsuA/RluA"/>
</dbReference>
<dbReference type="PANTHER" id="PTHR21600">
    <property type="entry name" value="MITOCHONDRIAL RNA PSEUDOURIDINE SYNTHASE"/>
    <property type="match status" value="1"/>
</dbReference>
<evidence type="ECO:0000313" key="11">
    <source>
        <dbReference type="EMBL" id="SDM29157.1"/>
    </source>
</evidence>
<keyword evidence="2" id="KW-0413">Isomerase</keyword>
<keyword evidence="12" id="KW-1185">Reference proteome</keyword>
<dbReference type="GO" id="GO:0160149">
    <property type="term" value="F:tRNA pseudouridine(65) synthase activity"/>
    <property type="evidence" value="ECO:0007669"/>
    <property type="project" value="UniProtKB-EC"/>
</dbReference>
<feature type="domain" description="Pseudouridine synthase RsuA/RluA-like" evidence="10">
    <location>
        <begin position="23"/>
        <end position="178"/>
    </location>
</feature>
<evidence type="ECO:0000313" key="12">
    <source>
        <dbReference type="Proteomes" id="UP000199107"/>
    </source>
</evidence>
<evidence type="ECO:0000256" key="8">
    <source>
        <dbReference type="ARBA" id="ARBA00041975"/>
    </source>
</evidence>
<gene>
    <name evidence="11" type="ORF">SAMN05192555_111107</name>
</gene>
<dbReference type="InterPro" id="IPR020103">
    <property type="entry name" value="PsdUridine_synth_cat_dom_sf"/>
</dbReference>
<reference evidence="12" key="1">
    <citation type="submission" date="2016-10" db="EMBL/GenBank/DDBJ databases">
        <authorList>
            <person name="Varghese N."/>
            <person name="Submissions S."/>
        </authorList>
    </citation>
    <scope>NUCLEOTIDE SEQUENCE [LARGE SCALE GENOMIC DNA]</scope>
    <source>
        <strain evidence="12">AAP</strain>
    </source>
</reference>
<dbReference type="OrthoDB" id="9807829at2"/>
<sequence>MPATPPSQDACAPLPILYRDAALVVVAKPSGLLVHRSALARGETRFMVQTLRDQLGQRVYPVHRLDRPTSGVMVFALSPEVATQLAQAFTQQQIAKRYLAVVRGVGPDAERLDYPLREEDGSRPKAQMPAMPAATEIRRLDSVELPVQVDRYPSSRYSLIEARPLSGRRHQIRRHLSQRGYPIIGDAKHGKGNHNRFFKERLDCPRLLLAAVELRFPHPLEGRQLQVSAPLQEDMQQLFERFGWAAHLPQHDIAWHDTDSPTFATAP</sequence>
<evidence type="ECO:0000256" key="7">
    <source>
        <dbReference type="ARBA" id="ARBA00041803"/>
    </source>
</evidence>
<comment type="function">
    <text evidence="4">Responsible for synthesis of pseudouridine from uracil-65 in transfer RNAs.</text>
</comment>
<organism evidence="11 12">
    <name type="scientific">Franzmannia pantelleriensis</name>
    <dbReference type="NCBI Taxonomy" id="48727"/>
    <lineage>
        <taxon>Bacteria</taxon>
        <taxon>Pseudomonadati</taxon>
        <taxon>Pseudomonadota</taxon>
        <taxon>Gammaproteobacteria</taxon>
        <taxon>Oceanospirillales</taxon>
        <taxon>Halomonadaceae</taxon>
        <taxon>Franzmannia</taxon>
    </lineage>
</organism>
<evidence type="ECO:0000256" key="1">
    <source>
        <dbReference type="ARBA" id="ARBA00022694"/>
    </source>
</evidence>
<evidence type="ECO:0000256" key="5">
    <source>
        <dbReference type="ARBA" id="ARBA00038943"/>
    </source>
</evidence>
<dbReference type="PROSITE" id="PS01129">
    <property type="entry name" value="PSI_RLU"/>
    <property type="match status" value="1"/>
</dbReference>
<dbReference type="InterPro" id="IPR006224">
    <property type="entry name" value="PsdUridine_synth_RluA-like_CS"/>
</dbReference>
<comment type="catalytic activity">
    <reaction evidence="3">
        <text>uridine(65) in tRNA = pseudouridine(65) in tRNA</text>
        <dbReference type="Rhea" id="RHEA:42536"/>
        <dbReference type="Rhea" id="RHEA-COMP:10103"/>
        <dbReference type="Rhea" id="RHEA-COMP:10104"/>
        <dbReference type="ChEBI" id="CHEBI:65314"/>
        <dbReference type="ChEBI" id="CHEBI:65315"/>
        <dbReference type="EC" id="5.4.99.26"/>
    </reaction>
</comment>
<dbReference type="GO" id="GO:0000455">
    <property type="term" value="P:enzyme-directed rRNA pseudouridine synthesis"/>
    <property type="evidence" value="ECO:0007669"/>
    <property type="project" value="TreeGrafter"/>
</dbReference>
<dbReference type="Gene3D" id="3.30.2350.10">
    <property type="entry name" value="Pseudouridine synthase"/>
    <property type="match status" value="1"/>
</dbReference>
<dbReference type="Proteomes" id="UP000199107">
    <property type="component" value="Unassembled WGS sequence"/>
</dbReference>
<dbReference type="InterPro" id="IPR050188">
    <property type="entry name" value="RluA_PseudoU_synthase"/>
</dbReference>
<name>A0A1G9S1L1_9GAMM</name>
<evidence type="ECO:0000259" key="10">
    <source>
        <dbReference type="Pfam" id="PF00849"/>
    </source>
</evidence>
<evidence type="ECO:0000256" key="4">
    <source>
        <dbReference type="ARBA" id="ARBA00037670"/>
    </source>
</evidence>
<dbReference type="GO" id="GO:0008033">
    <property type="term" value="P:tRNA processing"/>
    <property type="evidence" value="ECO:0007669"/>
    <property type="project" value="UniProtKB-KW"/>
</dbReference>
<evidence type="ECO:0000256" key="9">
    <source>
        <dbReference type="ARBA" id="ARBA00043049"/>
    </source>
</evidence>
<dbReference type="GO" id="GO:0003723">
    <property type="term" value="F:RNA binding"/>
    <property type="evidence" value="ECO:0007669"/>
    <property type="project" value="InterPro"/>
</dbReference>
<evidence type="ECO:0000256" key="3">
    <source>
        <dbReference type="ARBA" id="ARBA00036607"/>
    </source>
</evidence>
<dbReference type="RefSeq" id="WP_089659262.1">
    <property type="nucleotide sequence ID" value="NZ_FNGH01000011.1"/>
</dbReference>
<dbReference type="PANTHER" id="PTHR21600:SF56">
    <property type="entry name" value="TRNA PSEUDOURIDINE SYNTHASE C"/>
    <property type="match status" value="1"/>
</dbReference>
<dbReference type="AlphaFoldDB" id="A0A1G9S1L1"/>
<keyword evidence="1" id="KW-0819">tRNA processing</keyword>
<dbReference type="STRING" id="48727.SAMN05192555_111107"/>